<reference evidence="1" key="1">
    <citation type="submission" date="2020-10" db="EMBL/GenBank/DDBJ databases">
        <title>An improved Amphimedon queenslandica hologenome assembly reveals how three proteobacterial symbionts can extend the metabolic phenotypic of their marine sponge host.</title>
        <authorList>
            <person name="Degnan B."/>
            <person name="Degnan S."/>
            <person name="Xiang X."/>
        </authorList>
    </citation>
    <scope>NUCLEOTIDE SEQUENCE</scope>
    <source>
        <strain evidence="1">AqS2</strain>
    </source>
</reference>
<name>A0A930XX86_9GAMM</name>
<dbReference type="Pfam" id="PF08886">
    <property type="entry name" value="GshA"/>
    <property type="match status" value="1"/>
</dbReference>
<dbReference type="Proteomes" id="UP000604381">
    <property type="component" value="Unassembled WGS sequence"/>
</dbReference>
<dbReference type="GO" id="GO:0004357">
    <property type="term" value="F:glutamate-cysteine ligase activity"/>
    <property type="evidence" value="ECO:0007669"/>
    <property type="project" value="UniProtKB-EC"/>
</dbReference>
<sequence length="405" mass="44024">MTPALAELLRLLEARRDEVEEWLAAEFAKQLLPFYCSVDVRVSDHKIAPIDTNLFPGGFNNLAAADQKRAGEAAKELLARQYPAARRALLITEAHTRNPYYAEHLAVLRGVLEAAGLEARLAFASGEATTLRGHHAEVELVAIERQGARLVAGDFEPDLVILNADQSGGTPEILAGLEQPVIPPPRAGWAHRRKSAHFFQYERVAARFARAFGFDPWLVTSYFNVCSRVDVSRNIGLECLARVLEDTLADIAAKYAELGVADRPFAVLKADAGTYGMGVLMADDPAQVRSLNRRQRGSLSSVKDGAAVNDILVQEGIPTADRVEGLVAEPVRYMVGAAVAGGFWRLNQAKSERENLNSRGMLFWPMPYQAPAGRPAAYATDVVARLALLATTRELADELARSGGG</sequence>
<comment type="caution">
    <text evidence="1">The sequence shown here is derived from an EMBL/GenBank/DDBJ whole genome shotgun (WGS) entry which is preliminary data.</text>
</comment>
<dbReference type="Gene3D" id="3.40.50.11280">
    <property type="entry name" value="Glutamate-cysteine ligase, N-terminal domain"/>
    <property type="match status" value="1"/>
</dbReference>
<dbReference type="AlphaFoldDB" id="A0A930XX86"/>
<evidence type="ECO:0000313" key="1">
    <source>
        <dbReference type="EMBL" id="MBF2735847.1"/>
    </source>
</evidence>
<accession>A0A930XX86</accession>
<dbReference type="EC" id="6.3.2.2" evidence="1"/>
<keyword evidence="2" id="KW-1185">Reference proteome</keyword>
<dbReference type="InterPro" id="IPR042520">
    <property type="entry name" value="GshA_N"/>
</dbReference>
<organism evidence="1 2">
    <name type="scientific">Candidatus Amphirhobacter heronislandensis</name>
    <dbReference type="NCBI Taxonomy" id="1732024"/>
    <lineage>
        <taxon>Bacteria</taxon>
        <taxon>Pseudomonadati</taxon>
        <taxon>Pseudomonadota</taxon>
        <taxon>Gammaproteobacteria</taxon>
        <taxon>Candidatus Tethybacterales</taxon>
        <taxon>Candidatus Tethybacteraceae</taxon>
        <taxon>Candidatus Amphirhobacter</taxon>
    </lineage>
</organism>
<proteinExistence type="predicted"/>
<protein>
    <submittedName>
        <fullName evidence="1">Glutamate--cysteine ligase</fullName>
        <ecNumber evidence="1">6.3.2.2</ecNumber>
    </submittedName>
</protein>
<gene>
    <name evidence="1" type="primary">gshA</name>
    <name evidence="1" type="ORF">ISN26_07250</name>
</gene>
<dbReference type="EMBL" id="JADHEI010000053">
    <property type="protein sequence ID" value="MBF2735847.1"/>
    <property type="molecule type" value="Genomic_DNA"/>
</dbReference>
<keyword evidence="1" id="KW-0436">Ligase</keyword>
<evidence type="ECO:0000313" key="2">
    <source>
        <dbReference type="Proteomes" id="UP000604381"/>
    </source>
</evidence>
<dbReference type="NCBIfam" id="TIGR02049">
    <property type="entry name" value="gshA_ferroox"/>
    <property type="match status" value="1"/>
</dbReference>
<dbReference type="InterPro" id="IPR011718">
    <property type="entry name" value="GshA"/>
</dbReference>